<gene>
    <name evidence="1" type="ORF">Asru_0291_05</name>
</gene>
<evidence type="ECO:0000313" key="1">
    <source>
        <dbReference type="EMBL" id="GAN77361.1"/>
    </source>
</evidence>
<evidence type="ECO:0000313" key="2">
    <source>
        <dbReference type="Proteomes" id="UP000032680"/>
    </source>
</evidence>
<keyword evidence="2" id="KW-1185">Reference proteome</keyword>
<dbReference type="RefSeq" id="WP_158322787.1">
    <property type="nucleotide sequence ID" value="NZ_BANB01000291.1"/>
</dbReference>
<sequence>MTTAFDVGPASGSLPMTQALRRRLGSVTNDAQMRDLLYLEAWERDPQPGAGAALRINQIRRANPELAAEIRAELSHPLRPA</sequence>
<dbReference type="AlphaFoldDB" id="A0A0D6P7N9"/>
<proteinExistence type="predicted"/>
<protein>
    <submittedName>
        <fullName evidence="1">Uncharacterized protein</fullName>
    </submittedName>
</protein>
<name>A0A0D6P7N9_9PROT</name>
<dbReference type="Proteomes" id="UP000032680">
    <property type="component" value="Unassembled WGS sequence"/>
</dbReference>
<reference evidence="1 2" key="1">
    <citation type="submission" date="2012-11" db="EMBL/GenBank/DDBJ databases">
        <title>Whole genome sequence of Acidisphaera rubrifaciens HS-AP3.</title>
        <authorList>
            <person name="Azuma Y."/>
            <person name="Higashiura N."/>
            <person name="Hirakawa H."/>
            <person name="Matsushita K."/>
        </authorList>
    </citation>
    <scope>NUCLEOTIDE SEQUENCE [LARGE SCALE GENOMIC DNA]</scope>
    <source>
        <strain evidence="1 2">HS-AP3</strain>
    </source>
</reference>
<dbReference type="OrthoDB" id="7279376at2"/>
<comment type="caution">
    <text evidence="1">The sequence shown here is derived from an EMBL/GenBank/DDBJ whole genome shotgun (WGS) entry which is preliminary data.</text>
</comment>
<organism evidence="1 2">
    <name type="scientific">Acidisphaera rubrifaciens HS-AP3</name>
    <dbReference type="NCBI Taxonomy" id="1231350"/>
    <lineage>
        <taxon>Bacteria</taxon>
        <taxon>Pseudomonadati</taxon>
        <taxon>Pseudomonadota</taxon>
        <taxon>Alphaproteobacteria</taxon>
        <taxon>Acetobacterales</taxon>
        <taxon>Acetobacteraceae</taxon>
        <taxon>Acidisphaera</taxon>
    </lineage>
</organism>
<dbReference type="EMBL" id="BANB01000291">
    <property type="protein sequence ID" value="GAN77361.1"/>
    <property type="molecule type" value="Genomic_DNA"/>
</dbReference>
<accession>A0A0D6P7N9</accession>